<dbReference type="OrthoDB" id="5245368at2759"/>
<sequence>MNVSDRLALTERVDHASEDEVKRALRYMILNCQVHHTTIARAIKDGIERFTPAPTIVYGNRDGKHDDEAVPASSHGKSADKEEGPSSSSSEDEDVPATHSRHHRGTGRRDKKTKSNLQGKSKKSGEKNVSRRDSSKRKKSKKKAKHARGNQIEAQENNSDDSVGRTSSKKTNSTVIDLVTSSDVEIPEKEQAGNPITDKPAADEVLDRVTSSEEEPLYTSAAKKTPHPNVVLLDRSYGSGDGVFTRKQHDFIARADTPSQGGSRAKTPQSAERTGTFGRRSKVVIASAAKTSNRHNDTRTGPLGLDSKRKAPDPAVGDVHTNQSVDPVPVIHPSKRLRQNDPPQVEESQGGNDCDKCEETFLSIHELMKHRWTCKGKAAAVDDHHLLGPQPNDQLHRSKQSQKAGNPAGGSVATEPRNIVPIAFSHGPS</sequence>
<evidence type="ECO:0000313" key="3">
    <source>
        <dbReference type="Proteomes" id="UP000094444"/>
    </source>
</evidence>
<feature type="compositionally biased region" description="Basic residues" evidence="1">
    <location>
        <begin position="134"/>
        <end position="148"/>
    </location>
</feature>
<feature type="region of interest" description="Disordered" evidence="1">
    <location>
        <begin position="55"/>
        <end position="228"/>
    </location>
</feature>
<protein>
    <submittedName>
        <fullName evidence="2">Uncharacterized protein</fullName>
    </submittedName>
</protein>
<feature type="compositionally biased region" description="Polar residues" evidence="1">
    <location>
        <begin position="152"/>
        <end position="183"/>
    </location>
</feature>
<gene>
    <name evidence="2" type="ORF">DHEL01_v203858</name>
</gene>
<feature type="compositionally biased region" description="Basic and acidic residues" evidence="1">
    <location>
        <begin position="200"/>
        <end position="211"/>
    </location>
</feature>
<feature type="compositionally biased region" description="Basic residues" evidence="1">
    <location>
        <begin position="99"/>
        <end position="114"/>
    </location>
</feature>
<keyword evidence="3" id="KW-1185">Reference proteome</keyword>
<proteinExistence type="predicted"/>
<evidence type="ECO:0000256" key="1">
    <source>
        <dbReference type="SAM" id="MobiDB-lite"/>
    </source>
</evidence>
<feature type="compositionally biased region" description="Polar residues" evidence="1">
    <location>
        <begin position="257"/>
        <end position="273"/>
    </location>
</feature>
<dbReference type="Proteomes" id="UP000094444">
    <property type="component" value="Unassembled WGS sequence"/>
</dbReference>
<dbReference type="AlphaFoldDB" id="A0A2P5I5H7"/>
<dbReference type="InParanoid" id="A0A2P5I5H7"/>
<feature type="region of interest" description="Disordered" evidence="1">
    <location>
        <begin position="250"/>
        <end position="354"/>
    </location>
</feature>
<feature type="region of interest" description="Disordered" evidence="1">
    <location>
        <begin position="384"/>
        <end position="429"/>
    </location>
</feature>
<feature type="compositionally biased region" description="Basic and acidic residues" evidence="1">
    <location>
        <begin position="123"/>
        <end position="133"/>
    </location>
</feature>
<evidence type="ECO:0000313" key="2">
    <source>
        <dbReference type="EMBL" id="POS77740.1"/>
    </source>
</evidence>
<comment type="caution">
    <text evidence="2">The sequence shown here is derived from an EMBL/GenBank/DDBJ whole genome shotgun (WGS) entry which is preliminary data.</text>
</comment>
<accession>A0A2P5I5H7</accession>
<organism evidence="2 3">
    <name type="scientific">Diaporthe helianthi</name>
    <dbReference type="NCBI Taxonomy" id="158607"/>
    <lineage>
        <taxon>Eukaryota</taxon>
        <taxon>Fungi</taxon>
        <taxon>Dikarya</taxon>
        <taxon>Ascomycota</taxon>
        <taxon>Pezizomycotina</taxon>
        <taxon>Sordariomycetes</taxon>
        <taxon>Sordariomycetidae</taxon>
        <taxon>Diaporthales</taxon>
        <taxon>Diaporthaceae</taxon>
        <taxon>Diaporthe</taxon>
    </lineage>
</organism>
<name>A0A2P5I5H7_DIAHE</name>
<reference evidence="2" key="1">
    <citation type="submission" date="2017-09" db="EMBL/GenBank/DDBJ databases">
        <title>Polyketide synthases of a Diaporthe helianthi virulent isolate.</title>
        <authorList>
            <person name="Baroncelli R."/>
        </authorList>
    </citation>
    <scope>NUCLEOTIDE SEQUENCE [LARGE SCALE GENOMIC DNA]</scope>
    <source>
        <strain evidence="2">7/96</strain>
    </source>
</reference>
<dbReference type="EMBL" id="MAVT02000244">
    <property type="protein sequence ID" value="POS77740.1"/>
    <property type="molecule type" value="Genomic_DNA"/>
</dbReference>